<dbReference type="AlphaFoldDB" id="A0AAV0LDY9"/>
<dbReference type="GO" id="GO:0005874">
    <property type="term" value="C:microtubule"/>
    <property type="evidence" value="ECO:0007669"/>
    <property type="project" value="InterPro"/>
</dbReference>
<organism evidence="3 4">
    <name type="scientific">Linum tenue</name>
    <dbReference type="NCBI Taxonomy" id="586396"/>
    <lineage>
        <taxon>Eukaryota</taxon>
        <taxon>Viridiplantae</taxon>
        <taxon>Streptophyta</taxon>
        <taxon>Embryophyta</taxon>
        <taxon>Tracheophyta</taxon>
        <taxon>Spermatophyta</taxon>
        <taxon>Magnoliopsida</taxon>
        <taxon>eudicotyledons</taxon>
        <taxon>Gunneridae</taxon>
        <taxon>Pentapetalae</taxon>
        <taxon>rosids</taxon>
        <taxon>fabids</taxon>
        <taxon>Malpighiales</taxon>
        <taxon>Linaceae</taxon>
        <taxon>Linum</taxon>
    </lineage>
</organism>
<evidence type="ECO:0000313" key="3">
    <source>
        <dbReference type="EMBL" id="CAI0432747.1"/>
    </source>
</evidence>
<sequence>MKALKSYVKDMDARAIPLFLAQVSETKETGSLSGEYTISLYEVLARVHGPRIVPLIDTIMTTVINTLSASGVSFPLQQACSKVVPAIARYGIEPGTREEEKRRIIHSLCKPLVEALLATQECLSSGAALCLKALVDCDNWRFASDEMVNKVCQNVAVALEEKSTQSNSHMALVMSLSKRNALIVEAYARLLIQSGLRILNSGYQDCGSNSQKRLSAIQMVNFMMKCLDARSIVSTLGLIIEEMEKCQFDQMAYVKGAAFEAMQTAKKIADEGLKFDKSSGSFMDYESMIGSPLSRTPTSRVLEYDCGGSEFDSRSVTRKLWSHENGGVDVSLKDGLFSELARGNSTIKNASSGHARRHSSTGEFSGFLPRTPQNVAARSCTPSPQVTCCTPNFTVSSCYTCQGNDAQTNLQYAGTFDMII</sequence>
<evidence type="ECO:0000313" key="4">
    <source>
        <dbReference type="Proteomes" id="UP001154282"/>
    </source>
</evidence>
<dbReference type="PANTHER" id="PTHR31355">
    <property type="entry name" value="MICROTUBULE-ASSOCIATED PROTEIN TORTIFOLIA1"/>
    <property type="match status" value="1"/>
</dbReference>
<evidence type="ECO:0000259" key="2">
    <source>
        <dbReference type="Pfam" id="PF24714"/>
    </source>
</evidence>
<feature type="region of interest" description="Disordered" evidence="1">
    <location>
        <begin position="348"/>
        <end position="369"/>
    </location>
</feature>
<dbReference type="GO" id="GO:0008017">
    <property type="term" value="F:microtubule binding"/>
    <property type="evidence" value="ECO:0007669"/>
    <property type="project" value="InterPro"/>
</dbReference>
<gene>
    <name evidence="3" type="ORF">LITE_LOCUS23588</name>
</gene>
<protein>
    <recommendedName>
        <fullName evidence="2">TORTIFOLIA1/SINE1-2 N-terminal domain-containing protein</fullName>
    </recommendedName>
</protein>
<dbReference type="PANTHER" id="PTHR31355:SF4">
    <property type="entry name" value="TOG DOMAIN-CONTAINING PROTEIN"/>
    <property type="match status" value="1"/>
</dbReference>
<dbReference type="EMBL" id="CAMGYJ010000006">
    <property type="protein sequence ID" value="CAI0432747.1"/>
    <property type="molecule type" value="Genomic_DNA"/>
</dbReference>
<dbReference type="Proteomes" id="UP001154282">
    <property type="component" value="Unassembled WGS sequence"/>
</dbReference>
<evidence type="ECO:0000256" key="1">
    <source>
        <dbReference type="SAM" id="MobiDB-lite"/>
    </source>
</evidence>
<dbReference type="InterPro" id="IPR057600">
    <property type="entry name" value="TORTIFOLIA1/SINE1-2_N"/>
</dbReference>
<dbReference type="Pfam" id="PF24714">
    <property type="entry name" value="TOR1L1_N"/>
    <property type="match status" value="1"/>
</dbReference>
<reference evidence="3" key="1">
    <citation type="submission" date="2022-08" db="EMBL/GenBank/DDBJ databases">
        <authorList>
            <person name="Gutierrez-Valencia J."/>
        </authorList>
    </citation>
    <scope>NUCLEOTIDE SEQUENCE</scope>
</reference>
<dbReference type="InterPro" id="IPR033337">
    <property type="entry name" value="TORTIFOLIA1/SINE1-2"/>
</dbReference>
<dbReference type="InterPro" id="IPR016024">
    <property type="entry name" value="ARM-type_fold"/>
</dbReference>
<proteinExistence type="predicted"/>
<feature type="domain" description="TORTIFOLIA1/SINE1-2 N-terminal" evidence="2">
    <location>
        <begin position="2"/>
        <end position="266"/>
    </location>
</feature>
<comment type="caution">
    <text evidence="3">The sequence shown here is derived from an EMBL/GenBank/DDBJ whole genome shotgun (WGS) entry which is preliminary data.</text>
</comment>
<dbReference type="SUPFAM" id="SSF48371">
    <property type="entry name" value="ARM repeat"/>
    <property type="match status" value="1"/>
</dbReference>
<name>A0AAV0LDY9_9ROSI</name>
<keyword evidence="4" id="KW-1185">Reference proteome</keyword>
<accession>A0AAV0LDY9</accession>